<evidence type="ECO:0000256" key="2">
    <source>
        <dbReference type="ARBA" id="ARBA00007265"/>
    </source>
</evidence>
<dbReference type="PANTHER" id="PTHR47545:SF2">
    <property type="entry name" value="CC-ADDING TRNA NUCLEOTIDYLTRANSFERASE"/>
    <property type="match status" value="1"/>
</dbReference>
<dbReference type="GO" id="GO:0016779">
    <property type="term" value="F:nucleotidyltransferase activity"/>
    <property type="evidence" value="ECO:0007669"/>
    <property type="project" value="UniProtKB-KW"/>
</dbReference>
<keyword evidence="7" id="KW-0479">Metal-binding</keyword>
<evidence type="ECO:0000256" key="4">
    <source>
        <dbReference type="ARBA" id="ARBA00022679"/>
    </source>
</evidence>
<evidence type="ECO:0000256" key="6">
    <source>
        <dbReference type="ARBA" id="ARBA00022695"/>
    </source>
</evidence>
<dbReference type="EMBL" id="BJXN01000004">
    <property type="protein sequence ID" value="GEM89349.1"/>
    <property type="molecule type" value="Genomic_DNA"/>
</dbReference>
<name>A0A511RI74_9DEIN</name>
<keyword evidence="8" id="KW-0547">Nucleotide-binding</keyword>
<dbReference type="GO" id="GO:0008033">
    <property type="term" value="P:tRNA processing"/>
    <property type="evidence" value="ECO:0007669"/>
    <property type="project" value="UniProtKB-KW"/>
</dbReference>
<dbReference type="AlphaFoldDB" id="A0A511RI74"/>
<evidence type="ECO:0000259" key="12">
    <source>
        <dbReference type="SMART" id="SM00471"/>
    </source>
</evidence>
<keyword evidence="6" id="KW-0548">Nucleotidyltransferase</keyword>
<reference evidence="13 14" key="1">
    <citation type="submission" date="2019-07" db="EMBL/GenBank/DDBJ databases">
        <title>Whole genome shotgun sequence of Oceanithermus desulfurans NBRC 100063.</title>
        <authorList>
            <person name="Hosoyama A."/>
            <person name="Uohara A."/>
            <person name="Ohji S."/>
            <person name="Ichikawa N."/>
        </authorList>
    </citation>
    <scope>NUCLEOTIDE SEQUENCE [LARGE SCALE GENOMIC DNA]</scope>
    <source>
        <strain evidence="13 14">NBRC 100063</strain>
    </source>
</reference>
<keyword evidence="10 11" id="KW-0694">RNA-binding</keyword>
<dbReference type="SUPFAM" id="SSF81891">
    <property type="entry name" value="Poly A polymerase C-terminal region-like"/>
    <property type="match status" value="1"/>
</dbReference>
<dbReference type="InterPro" id="IPR002646">
    <property type="entry name" value="PolA_pol_head_dom"/>
</dbReference>
<dbReference type="GO" id="GO:0046872">
    <property type="term" value="F:metal ion binding"/>
    <property type="evidence" value="ECO:0007669"/>
    <property type="project" value="UniProtKB-KW"/>
</dbReference>
<dbReference type="Pfam" id="PF01966">
    <property type="entry name" value="HD"/>
    <property type="match status" value="1"/>
</dbReference>
<evidence type="ECO:0000313" key="14">
    <source>
        <dbReference type="Proteomes" id="UP000321827"/>
    </source>
</evidence>
<dbReference type="CDD" id="cd00077">
    <property type="entry name" value="HDc"/>
    <property type="match status" value="1"/>
</dbReference>
<dbReference type="InterPro" id="IPR032828">
    <property type="entry name" value="PolyA_RNA-bd"/>
</dbReference>
<evidence type="ECO:0000256" key="11">
    <source>
        <dbReference type="RuleBase" id="RU003953"/>
    </source>
</evidence>
<evidence type="ECO:0000256" key="8">
    <source>
        <dbReference type="ARBA" id="ARBA00022741"/>
    </source>
</evidence>
<dbReference type="GO" id="GO:0000166">
    <property type="term" value="F:nucleotide binding"/>
    <property type="evidence" value="ECO:0007669"/>
    <property type="project" value="UniProtKB-KW"/>
</dbReference>
<dbReference type="InterPro" id="IPR003607">
    <property type="entry name" value="HD/PDEase_dom"/>
</dbReference>
<evidence type="ECO:0000256" key="3">
    <source>
        <dbReference type="ARBA" id="ARBA00022555"/>
    </source>
</evidence>
<accession>A0A511RI74</accession>
<keyword evidence="4 11" id="KW-0808">Transferase</keyword>
<evidence type="ECO:0000256" key="10">
    <source>
        <dbReference type="ARBA" id="ARBA00022884"/>
    </source>
</evidence>
<dbReference type="GO" id="GO:0000049">
    <property type="term" value="F:tRNA binding"/>
    <property type="evidence" value="ECO:0007669"/>
    <property type="project" value="UniProtKB-KW"/>
</dbReference>
<dbReference type="Pfam" id="PF01743">
    <property type="entry name" value="PolyA_pol"/>
    <property type="match status" value="2"/>
</dbReference>
<evidence type="ECO:0000256" key="1">
    <source>
        <dbReference type="ARBA" id="ARBA00001946"/>
    </source>
</evidence>
<protein>
    <submittedName>
        <fullName evidence="13">tRNA nucleotidyltransferase</fullName>
    </submittedName>
</protein>
<dbReference type="PANTHER" id="PTHR47545">
    <property type="entry name" value="MULTIFUNCTIONAL CCA PROTEIN"/>
    <property type="match status" value="1"/>
</dbReference>
<evidence type="ECO:0000256" key="7">
    <source>
        <dbReference type="ARBA" id="ARBA00022723"/>
    </source>
</evidence>
<gene>
    <name evidence="13" type="ORF">ODE01S_07830</name>
</gene>
<dbReference type="InterPro" id="IPR006674">
    <property type="entry name" value="HD_domain"/>
</dbReference>
<evidence type="ECO:0000256" key="5">
    <source>
        <dbReference type="ARBA" id="ARBA00022694"/>
    </source>
</evidence>
<evidence type="ECO:0000313" key="13">
    <source>
        <dbReference type="EMBL" id="GEM89349.1"/>
    </source>
</evidence>
<organism evidence="13 14">
    <name type="scientific">Oceanithermus desulfurans NBRC 100063</name>
    <dbReference type="NCBI Taxonomy" id="1227550"/>
    <lineage>
        <taxon>Bacteria</taxon>
        <taxon>Thermotogati</taxon>
        <taxon>Deinococcota</taxon>
        <taxon>Deinococci</taxon>
        <taxon>Thermales</taxon>
        <taxon>Thermaceae</taxon>
        <taxon>Oceanithermus</taxon>
    </lineage>
</organism>
<feature type="domain" description="HD/PDEase" evidence="12">
    <location>
        <begin position="226"/>
        <end position="359"/>
    </location>
</feature>
<dbReference type="InterPro" id="IPR050124">
    <property type="entry name" value="tRNA_CCA-adding_enzyme"/>
</dbReference>
<dbReference type="Gene3D" id="3.30.460.10">
    <property type="entry name" value="Beta Polymerase, domain 2"/>
    <property type="match status" value="1"/>
</dbReference>
<comment type="caution">
    <text evidence="13">The sequence shown here is derived from an EMBL/GenBank/DDBJ whole genome shotgun (WGS) entry which is preliminary data.</text>
</comment>
<dbReference type="OrthoDB" id="9805698at2"/>
<dbReference type="Pfam" id="PF12627">
    <property type="entry name" value="PolyA_pol_RNAbd"/>
    <property type="match status" value="1"/>
</dbReference>
<dbReference type="SUPFAM" id="SSF81301">
    <property type="entry name" value="Nucleotidyltransferase"/>
    <property type="match status" value="1"/>
</dbReference>
<dbReference type="NCBIfam" id="TIGR00277">
    <property type="entry name" value="HDIG"/>
    <property type="match status" value="1"/>
</dbReference>
<dbReference type="Proteomes" id="UP000321827">
    <property type="component" value="Unassembled WGS sequence"/>
</dbReference>
<keyword evidence="9" id="KW-0460">Magnesium</keyword>
<proteinExistence type="inferred from homology"/>
<keyword evidence="3" id="KW-0820">tRNA-binding</keyword>
<sequence>MVRVIGRVRLPELPCWPEGGWLVGGAVRDLWWGLEPRDFDFTAADPAQAAQACAARTGGALVCLDARRDHWRVVAGERSYDFTPAPNRLDEDLLRRDFTVNALAASPRGAVLAPATARYDLARRILRTPSAAVLGSDPLRPLRGARLAVTHALRPEARTLGWIRSLARRQRFGRRPAWERARDELDWILMHPRAAWGFQLLWRWGLADVYLPEWVTGAGVEQRGYHHLDVLRHELETLHQLLWRFPEAERELRWAALLHDLAKPLVRRWDPERGYYRFFHHDEDGAALTATLLRRLRYGRAVVTAVRRLVRQHMQVPPATPRARRRWLLRHRGLLPDLVMLQIADRAATRGPRSGDVEARLEPLYRALEEAREAVRQGEPEPLLDGEEVMALLGLEPGPLVGRALQALREAQWLGTVRQREEAVRFVEWWYATEAAGTGRSGDA</sequence>
<dbReference type="InterPro" id="IPR006675">
    <property type="entry name" value="HDIG_dom"/>
</dbReference>
<dbReference type="Gene3D" id="1.10.3090.10">
    <property type="entry name" value="cca-adding enzyme, domain 2"/>
    <property type="match status" value="1"/>
</dbReference>
<dbReference type="RefSeq" id="WP_147146076.1">
    <property type="nucleotide sequence ID" value="NZ_BJXN01000004.1"/>
</dbReference>
<dbReference type="InterPro" id="IPR043519">
    <property type="entry name" value="NT_sf"/>
</dbReference>
<dbReference type="SMART" id="SM00471">
    <property type="entry name" value="HDc"/>
    <property type="match status" value="1"/>
</dbReference>
<comment type="cofactor">
    <cofactor evidence="1">
        <name>Mg(2+)</name>
        <dbReference type="ChEBI" id="CHEBI:18420"/>
    </cofactor>
</comment>
<keyword evidence="5" id="KW-0819">tRNA processing</keyword>
<evidence type="ECO:0000256" key="9">
    <source>
        <dbReference type="ARBA" id="ARBA00022842"/>
    </source>
</evidence>
<comment type="similarity">
    <text evidence="2 11">Belongs to the tRNA nucleotidyltransferase/poly(A) polymerase family.</text>
</comment>